<organism evidence="2 3">
    <name type="scientific">Podila minutissima</name>
    <dbReference type="NCBI Taxonomy" id="64525"/>
    <lineage>
        <taxon>Eukaryota</taxon>
        <taxon>Fungi</taxon>
        <taxon>Fungi incertae sedis</taxon>
        <taxon>Mucoromycota</taxon>
        <taxon>Mortierellomycotina</taxon>
        <taxon>Mortierellomycetes</taxon>
        <taxon>Mortierellales</taxon>
        <taxon>Mortierellaceae</taxon>
        <taxon>Podila</taxon>
    </lineage>
</organism>
<dbReference type="AlphaFoldDB" id="A0A9P5ST80"/>
<keyword evidence="3" id="KW-1185">Reference proteome</keyword>
<feature type="signal peptide" evidence="1">
    <location>
        <begin position="1"/>
        <end position="26"/>
    </location>
</feature>
<protein>
    <submittedName>
        <fullName evidence="2">Uncharacterized protein</fullName>
    </submittedName>
</protein>
<evidence type="ECO:0000313" key="2">
    <source>
        <dbReference type="EMBL" id="KAF9337898.1"/>
    </source>
</evidence>
<evidence type="ECO:0000256" key="1">
    <source>
        <dbReference type="SAM" id="SignalP"/>
    </source>
</evidence>
<feature type="chain" id="PRO_5040116415" evidence="1">
    <location>
        <begin position="27"/>
        <end position="90"/>
    </location>
</feature>
<reference evidence="2" key="1">
    <citation type="journal article" date="2020" name="Fungal Divers.">
        <title>Resolving the Mortierellaceae phylogeny through synthesis of multi-gene phylogenetics and phylogenomics.</title>
        <authorList>
            <person name="Vandepol N."/>
            <person name="Liber J."/>
            <person name="Desiro A."/>
            <person name="Na H."/>
            <person name="Kennedy M."/>
            <person name="Barry K."/>
            <person name="Grigoriev I.V."/>
            <person name="Miller A.N."/>
            <person name="O'Donnell K."/>
            <person name="Stajich J.E."/>
            <person name="Bonito G."/>
        </authorList>
    </citation>
    <scope>NUCLEOTIDE SEQUENCE</scope>
    <source>
        <strain evidence="2">NVP1</strain>
    </source>
</reference>
<comment type="caution">
    <text evidence="2">The sequence shown here is derived from an EMBL/GenBank/DDBJ whole genome shotgun (WGS) entry which is preliminary data.</text>
</comment>
<sequence>MKTFTFASSLLAMTVVFLSSSSTVMARYGHRASPASYGDCSSNCSSTYTTKVAACESRFPKVSEADKKNGCIQDVGITFQKCEATCMQRQ</sequence>
<name>A0A9P5ST80_9FUNG</name>
<dbReference type="Proteomes" id="UP000696485">
    <property type="component" value="Unassembled WGS sequence"/>
</dbReference>
<gene>
    <name evidence="2" type="ORF">BG006_001885</name>
</gene>
<keyword evidence="1" id="KW-0732">Signal</keyword>
<accession>A0A9P5ST80</accession>
<evidence type="ECO:0000313" key="3">
    <source>
        <dbReference type="Proteomes" id="UP000696485"/>
    </source>
</evidence>
<dbReference type="EMBL" id="JAAAUY010000014">
    <property type="protein sequence ID" value="KAF9337898.1"/>
    <property type="molecule type" value="Genomic_DNA"/>
</dbReference>
<proteinExistence type="predicted"/>